<sequence>MKWNVFSGLPFTTIQNKHLLEAFKLAYPDARFWRKSKRRPDYAYAEENIPAIRVIGWHAFHNPALKQEIDEDDGLLAEVNWGNDAGEDLSDEEEDADENSPVDKVHLLAIYVHASPRRRDESERFRAELDPDTPQGILPLKDIKLDGTLEKR</sequence>
<evidence type="ECO:0000313" key="2">
    <source>
        <dbReference type="Proteomes" id="UP001243375"/>
    </source>
</evidence>
<name>A0ACC2WIM1_9TREE</name>
<gene>
    <name evidence="1" type="ORF">QFC22_006531</name>
</gene>
<keyword evidence="2" id="KW-1185">Reference proteome</keyword>
<dbReference type="EMBL" id="JASBWU010000030">
    <property type="protein sequence ID" value="KAJ9111504.1"/>
    <property type="molecule type" value="Genomic_DNA"/>
</dbReference>
<evidence type="ECO:0000313" key="1">
    <source>
        <dbReference type="EMBL" id="KAJ9111504.1"/>
    </source>
</evidence>
<protein>
    <submittedName>
        <fullName evidence="1">Uncharacterized protein</fullName>
    </submittedName>
</protein>
<proteinExistence type="predicted"/>
<comment type="caution">
    <text evidence="1">The sequence shown here is derived from an EMBL/GenBank/DDBJ whole genome shotgun (WGS) entry which is preliminary data.</text>
</comment>
<reference evidence="1" key="1">
    <citation type="submission" date="2023-04" db="EMBL/GenBank/DDBJ databases">
        <title>Draft Genome sequencing of Naganishia species isolated from polar environments using Oxford Nanopore Technology.</title>
        <authorList>
            <person name="Leo P."/>
            <person name="Venkateswaran K."/>
        </authorList>
    </citation>
    <scope>NUCLEOTIDE SEQUENCE</scope>
    <source>
        <strain evidence="1">MNA-CCFEE 5425</strain>
    </source>
</reference>
<accession>A0ACC2WIM1</accession>
<organism evidence="1 2">
    <name type="scientific">Naganishia vaughanmartiniae</name>
    <dbReference type="NCBI Taxonomy" id="1424756"/>
    <lineage>
        <taxon>Eukaryota</taxon>
        <taxon>Fungi</taxon>
        <taxon>Dikarya</taxon>
        <taxon>Basidiomycota</taxon>
        <taxon>Agaricomycotina</taxon>
        <taxon>Tremellomycetes</taxon>
        <taxon>Filobasidiales</taxon>
        <taxon>Filobasidiaceae</taxon>
        <taxon>Naganishia</taxon>
    </lineage>
</organism>
<dbReference type="Proteomes" id="UP001243375">
    <property type="component" value="Unassembled WGS sequence"/>
</dbReference>